<name>A0A1B5L6W9_USTVR</name>
<evidence type="ECO:0000313" key="2">
    <source>
        <dbReference type="EMBL" id="GAO19374.1"/>
    </source>
</evidence>
<feature type="signal peptide" evidence="1">
    <location>
        <begin position="1"/>
        <end position="18"/>
    </location>
</feature>
<keyword evidence="1" id="KW-0732">Signal</keyword>
<feature type="chain" id="PRO_5008577738" evidence="1">
    <location>
        <begin position="19"/>
        <end position="97"/>
    </location>
</feature>
<protein>
    <submittedName>
        <fullName evidence="2">Uncharacterized protein</fullName>
    </submittedName>
</protein>
<evidence type="ECO:0000256" key="1">
    <source>
        <dbReference type="SAM" id="SignalP"/>
    </source>
</evidence>
<organism evidence="2 3">
    <name type="scientific">Ustilaginoidea virens</name>
    <name type="common">Rice false smut fungus</name>
    <name type="synonym">Villosiclava virens</name>
    <dbReference type="NCBI Taxonomy" id="1159556"/>
    <lineage>
        <taxon>Eukaryota</taxon>
        <taxon>Fungi</taxon>
        <taxon>Dikarya</taxon>
        <taxon>Ascomycota</taxon>
        <taxon>Pezizomycotina</taxon>
        <taxon>Sordariomycetes</taxon>
        <taxon>Hypocreomycetidae</taxon>
        <taxon>Hypocreales</taxon>
        <taxon>Clavicipitaceae</taxon>
        <taxon>Ustilaginoidea</taxon>
    </lineage>
</organism>
<dbReference type="AlphaFoldDB" id="A0A1B5L6W9"/>
<dbReference type="EMBL" id="BBTG02000029">
    <property type="protein sequence ID" value="GAO19374.1"/>
    <property type="molecule type" value="Genomic_DNA"/>
</dbReference>
<proteinExistence type="predicted"/>
<comment type="caution">
    <text evidence="2">The sequence shown here is derived from an EMBL/GenBank/DDBJ whole genome shotgun (WGS) entry which is preliminary data.</text>
</comment>
<accession>A0A1B5L6W9</accession>
<reference evidence="3" key="1">
    <citation type="journal article" date="2016" name="Genome Announc.">
        <title>Genome sequence of Ustilaginoidea virens IPU010, a rice pathogenic fungus causing false smut.</title>
        <authorList>
            <person name="Kumagai T."/>
            <person name="Ishii T."/>
            <person name="Terai G."/>
            <person name="Umemura M."/>
            <person name="Machida M."/>
            <person name="Asai K."/>
        </authorList>
    </citation>
    <scope>NUCLEOTIDE SEQUENCE [LARGE SCALE GENOMIC DNA]</scope>
    <source>
        <strain evidence="3">IPU010</strain>
    </source>
</reference>
<evidence type="ECO:0000313" key="3">
    <source>
        <dbReference type="Proteomes" id="UP000054053"/>
    </source>
</evidence>
<dbReference type="Proteomes" id="UP000054053">
    <property type="component" value="Unassembled WGS sequence"/>
</dbReference>
<sequence>MKTCFLAVLAGFAVAALAAPLDDASVAVGKRQAEATDNCNSGELNECANVDDPYVPSCPECVRSLGGECRVDKDLCGCACFVCTLDTFGVGRVVHVV</sequence>
<gene>
    <name evidence="2" type="ORF">UVI_02045590</name>
</gene>